<name>A0A1S4H5X6_ANOGA</name>
<dbReference type="InParanoid" id="A0A1S4H5X6"/>
<dbReference type="InterPro" id="IPR020422">
    <property type="entry name" value="TYR_PHOSPHATASE_DUAL_dom"/>
</dbReference>
<dbReference type="SUPFAM" id="SSF52799">
    <property type="entry name" value="(Phosphotyrosine protein) phosphatases II"/>
    <property type="match status" value="1"/>
</dbReference>
<dbReference type="VEuPathDB" id="VectorBase:AGAMI1_009665"/>
<dbReference type="FunFam" id="3.90.190.10:FF:000315">
    <property type="entry name" value="Tyrosine-protein phosphatase-like Protein"/>
    <property type="match status" value="1"/>
</dbReference>
<feature type="compositionally biased region" description="Basic and acidic residues" evidence="1">
    <location>
        <begin position="199"/>
        <end position="221"/>
    </location>
</feature>
<dbReference type="EMBL" id="AAAB01008816">
    <property type="status" value="NOT_ANNOTATED_CDS"/>
    <property type="molecule type" value="Genomic_DNA"/>
</dbReference>
<evidence type="ECO:0000256" key="1">
    <source>
        <dbReference type="SAM" id="MobiDB-lite"/>
    </source>
</evidence>
<dbReference type="GO" id="GO:0004651">
    <property type="term" value="F:polynucleotide 5'-phosphatase activity"/>
    <property type="evidence" value="ECO:0000318"/>
    <property type="project" value="GO_Central"/>
</dbReference>
<evidence type="ECO:0000313" key="4">
    <source>
        <dbReference type="EnsemblMetazoa" id="AGAP011155-PA"/>
    </source>
</evidence>
<feature type="region of interest" description="Disordered" evidence="1">
    <location>
        <begin position="173"/>
        <end position="458"/>
    </location>
</feature>
<evidence type="ECO:0000313" key="5">
    <source>
        <dbReference type="Proteomes" id="UP000007062"/>
    </source>
</evidence>
<dbReference type="PANTHER" id="PTHR10367">
    <property type="entry name" value="MRNA-CAPPING ENZYME"/>
    <property type="match status" value="1"/>
</dbReference>
<dbReference type="PROSITE" id="PS50054">
    <property type="entry name" value="TYR_PHOSPHATASE_DUAL"/>
    <property type="match status" value="1"/>
</dbReference>
<organism evidence="4 5">
    <name type="scientific">Anopheles gambiae</name>
    <name type="common">African malaria mosquito</name>
    <dbReference type="NCBI Taxonomy" id="7165"/>
    <lineage>
        <taxon>Eukaryota</taxon>
        <taxon>Metazoa</taxon>
        <taxon>Ecdysozoa</taxon>
        <taxon>Arthropoda</taxon>
        <taxon>Hexapoda</taxon>
        <taxon>Insecta</taxon>
        <taxon>Pterygota</taxon>
        <taxon>Neoptera</taxon>
        <taxon>Endopterygota</taxon>
        <taxon>Diptera</taxon>
        <taxon>Nematocera</taxon>
        <taxon>Culicoidea</taxon>
        <taxon>Culicidae</taxon>
        <taxon>Anophelinae</taxon>
        <taxon>Anopheles</taxon>
    </lineage>
</organism>
<dbReference type="PROSITE" id="PS50056">
    <property type="entry name" value="TYR_PHOSPHATASE_2"/>
    <property type="match status" value="1"/>
</dbReference>
<dbReference type="Proteomes" id="UP000007062">
    <property type="component" value="Chromosome 3L"/>
</dbReference>
<feature type="compositionally biased region" description="Basic and acidic residues" evidence="1">
    <location>
        <begin position="446"/>
        <end position="458"/>
    </location>
</feature>
<feature type="domain" description="Tyrosine-protein phosphatase" evidence="2">
    <location>
        <begin position="13"/>
        <end position="178"/>
    </location>
</feature>
<accession>A0A1S4H5X6</accession>
<dbReference type="InterPro" id="IPR016130">
    <property type="entry name" value="Tyr_Pase_AS"/>
</dbReference>
<dbReference type="InterPro" id="IPR051029">
    <property type="entry name" value="mRNA_Capping_Enz/RNA_Phosphat"/>
</dbReference>
<feature type="compositionally biased region" description="Basic and acidic residues" evidence="1">
    <location>
        <begin position="241"/>
        <end position="251"/>
    </location>
</feature>
<dbReference type="InterPro" id="IPR003595">
    <property type="entry name" value="Tyr_Pase_cat"/>
</dbReference>
<feature type="compositionally biased region" description="Basic residues" evidence="1">
    <location>
        <begin position="428"/>
        <end position="445"/>
    </location>
</feature>
<dbReference type="VEuPathDB" id="VectorBase:AGAP011155"/>
<sequence length="458" mass="52174">MRGKSGVPDRWYNYSCHGKVLIDRFIALKVPLSGRIHSVQHDRRFTPEHVIEKLPIGMLIDLTNTMRYYDPKQFTASGIEHVKLNVPGQVVPPVRIVDRFIEIVKSYLNDPESEGKLIGVHCTHGLNRTGYLICAYMILQLGYDPNEAIRLFNAKRGHRMERDKYLESLRQMAPAGQDNGRLGVQPEGGYTIRSGMHPEAYDSRPGNRSEEGGEHDSRPEMRSGGYNSRPGMQSDAGYNDRPGRYDERSWRQPEGASNGRSWRQPEGGNNDRSLRQPEGVYNDRSWRQPGGGNNDRSWRQPGGGFNDRFGRQPGGGSNDHFARQPEGASYDRSWRQPEGASNDRSWRHPEGASNDRSWRQPGGASNDRSWREPGGASNGRQEMHSEEDYNSRPVKQPEVRGGRAARLPPANDGIQRSNQERWDPSVRRIVRPQKHTYRVPAHRRTNGHELQSKHTKFE</sequence>
<protein>
    <submittedName>
        <fullName evidence="4">Uncharacterized protein</fullName>
    </submittedName>
</protein>
<evidence type="ECO:0000259" key="3">
    <source>
        <dbReference type="PROSITE" id="PS50056"/>
    </source>
</evidence>
<dbReference type="SMART" id="SM00404">
    <property type="entry name" value="PTPc_motif"/>
    <property type="match status" value="1"/>
</dbReference>
<dbReference type="InterPro" id="IPR000340">
    <property type="entry name" value="Dual-sp_phosphatase_cat-dom"/>
</dbReference>
<dbReference type="PROSITE" id="PS00383">
    <property type="entry name" value="TYR_PHOSPHATASE_1"/>
    <property type="match status" value="1"/>
</dbReference>
<dbReference type="InterPro" id="IPR029021">
    <property type="entry name" value="Prot-tyrosine_phosphatase-like"/>
</dbReference>
<keyword evidence="5" id="KW-1185">Reference proteome</keyword>
<feature type="domain" description="Tyrosine specific protein phosphatases" evidence="3">
    <location>
        <begin position="98"/>
        <end position="167"/>
    </location>
</feature>
<feature type="compositionally biased region" description="Basic and acidic residues" evidence="1">
    <location>
        <begin position="381"/>
        <end position="401"/>
    </location>
</feature>
<dbReference type="InterPro" id="IPR000387">
    <property type="entry name" value="Tyr_Pase_dom"/>
</dbReference>
<dbReference type="Pfam" id="PF00782">
    <property type="entry name" value="DSPc"/>
    <property type="match status" value="1"/>
</dbReference>
<dbReference type="AlphaFoldDB" id="A0A1S4H5X6"/>
<dbReference type="PANTHER" id="PTHR10367:SF9">
    <property type="entry name" value="DUAL-SPECIFICITY PHOSPHATASE 11 (RNA_RNP COMPLEX 1-INTERACTING)"/>
    <property type="match status" value="1"/>
</dbReference>
<reference evidence="4" key="3">
    <citation type="submission" date="2021-01" db="UniProtKB">
        <authorList>
            <consortium name="EnsemblMetazoa"/>
        </authorList>
    </citation>
    <scope>IDENTIFICATION</scope>
    <source>
        <strain evidence="4">PEST</strain>
    </source>
</reference>
<reference evidence="4 5" key="1">
    <citation type="journal article" date="2002" name="Science">
        <title>The genome sequence of the malaria mosquito Anopheles gambiae.</title>
        <authorList>
            <person name="Holt R.A."/>
            <person name="Subramanian G.M."/>
            <person name="Halpern A."/>
            <person name="Sutton G.G."/>
            <person name="Charlab R."/>
            <person name="Nusskern D.R."/>
            <person name="Wincker P."/>
            <person name="Clark A.G."/>
            <person name="Ribeiro J.M."/>
            <person name="Wides R."/>
            <person name="Salzberg S.L."/>
            <person name="Loftus B."/>
            <person name="Yandell M."/>
            <person name="Majoros W.H."/>
            <person name="Rusch D.B."/>
            <person name="Lai Z."/>
            <person name="Kraft C.L."/>
            <person name="Abril J.F."/>
            <person name="Anthouard V."/>
            <person name="Arensburger P."/>
            <person name="Atkinson P.W."/>
            <person name="Baden H."/>
            <person name="de Berardinis V."/>
            <person name="Baldwin D."/>
            <person name="Benes V."/>
            <person name="Biedler J."/>
            <person name="Blass C."/>
            <person name="Bolanos R."/>
            <person name="Boscus D."/>
            <person name="Barnstead M."/>
            <person name="Cai S."/>
            <person name="Center A."/>
            <person name="Chaturverdi K."/>
            <person name="Christophides G.K."/>
            <person name="Chrystal M.A."/>
            <person name="Clamp M."/>
            <person name="Cravchik A."/>
            <person name="Curwen V."/>
            <person name="Dana A."/>
            <person name="Delcher A."/>
            <person name="Dew I."/>
            <person name="Evans C.A."/>
            <person name="Flanigan M."/>
            <person name="Grundschober-Freimoser A."/>
            <person name="Friedli L."/>
            <person name="Gu Z."/>
            <person name="Guan P."/>
            <person name="Guigo R."/>
            <person name="Hillenmeyer M.E."/>
            <person name="Hladun S.L."/>
            <person name="Hogan J.R."/>
            <person name="Hong Y.S."/>
            <person name="Hoover J."/>
            <person name="Jaillon O."/>
            <person name="Ke Z."/>
            <person name="Kodira C."/>
            <person name="Kokoza E."/>
            <person name="Koutsos A."/>
            <person name="Letunic I."/>
            <person name="Levitsky A."/>
            <person name="Liang Y."/>
            <person name="Lin J.J."/>
            <person name="Lobo N.F."/>
            <person name="Lopez J.R."/>
            <person name="Malek J.A."/>
            <person name="McIntosh T.C."/>
            <person name="Meister S."/>
            <person name="Miller J."/>
            <person name="Mobarry C."/>
            <person name="Mongin E."/>
            <person name="Murphy S.D."/>
            <person name="O'Brochta D.A."/>
            <person name="Pfannkoch C."/>
            <person name="Qi R."/>
            <person name="Regier M.A."/>
            <person name="Remington K."/>
            <person name="Shao H."/>
            <person name="Sharakhova M.V."/>
            <person name="Sitter C.D."/>
            <person name="Shetty J."/>
            <person name="Smith T.J."/>
            <person name="Strong R."/>
            <person name="Sun J."/>
            <person name="Thomasova D."/>
            <person name="Ton L.Q."/>
            <person name="Topalis P."/>
            <person name="Tu Z."/>
            <person name="Unger M.F."/>
            <person name="Walenz B."/>
            <person name="Wang A."/>
            <person name="Wang J."/>
            <person name="Wang M."/>
            <person name="Wang X."/>
            <person name="Woodford K.J."/>
            <person name="Wortman J.R."/>
            <person name="Wu M."/>
            <person name="Yao A."/>
            <person name="Zdobnov E.M."/>
            <person name="Zhang H."/>
            <person name="Zhao Q."/>
            <person name="Zhao S."/>
            <person name="Zhu S.C."/>
            <person name="Zhimulev I."/>
            <person name="Coluzzi M."/>
            <person name="della Torre A."/>
            <person name="Roth C.W."/>
            <person name="Louis C."/>
            <person name="Kalush F."/>
            <person name="Mural R.J."/>
            <person name="Myers E.W."/>
            <person name="Adams M.D."/>
            <person name="Smith H.O."/>
            <person name="Broder S."/>
            <person name="Gardner M.J."/>
            <person name="Fraser C.M."/>
            <person name="Birney E."/>
            <person name="Bork P."/>
            <person name="Brey P.T."/>
            <person name="Venter J.C."/>
            <person name="Weissenbach J."/>
            <person name="Kafatos F.C."/>
            <person name="Collins F.H."/>
            <person name="Hoffman S.L."/>
        </authorList>
    </citation>
    <scope>NUCLEOTIDE SEQUENCE [LARGE SCALE GENOMIC DNA]</scope>
    <source>
        <strain evidence="4 5">PEST</strain>
    </source>
</reference>
<evidence type="ECO:0000259" key="2">
    <source>
        <dbReference type="PROSITE" id="PS50054"/>
    </source>
</evidence>
<proteinExistence type="predicted"/>
<reference evidence="4 5" key="2">
    <citation type="journal article" date="2004" name="Trends Parasitol.">
        <title>The Anopheles gambiae genome: an update.</title>
        <authorList>
            <person name="Mongin E."/>
            <person name="Louis C."/>
            <person name="Holt R.A."/>
            <person name="Birney E."/>
            <person name="Collins F.H."/>
        </authorList>
    </citation>
    <scope>NUCLEOTIDE SEQUENCE [LARGE SCALE GENOMIC DNA]</scope>
    <source>
        <strain evidence="4 5">PEST</strain>
    </source>
</reference>
<dbReference type="EnsemblMetazoa" id="AGAP011155-RA">
    <property type="protein sequence ID" value="AGAP011155-PA"/>
    <property type="gene ID" value="AGAP011155"/>
</dbReference>
<dbReference type="SMART" id="SM00195">
    <property type="entry name" value="DSPc"/>
    <property type="match status" value="1"/>
</dbReference>
<dbReference type="Gene3D" id="3.90.190.10">
    <property type="entry name" value="Protein tyrosine phosphatase superfamily"/>
    <property type="match status" value="1"/>
</dbReference>